<evidence type="ECO:0000313" key="1">
    <source>
        <dbReference type="EMBL" id="XBV86659.1"/>
    </source>
</evidence>
<protein>
    <recommendedName>
        <fullName evidence="2">ArsR family transcriptional regulator</fullName>
    </recommendedName>
</protein>
<name>A0AAU7UDU3_9DEIO</name>
<accession>A0AAU7UDU3</accession>
<proteinExistence type="predicted"/>
<organism evidence="1">
    <name type="scientific">Deinococcus sonorensis KR-87</name>
    <dbReference type="NCBI Taxonomy" id="694439"/>
    <lineage>
        <taxon>Bacteria</taxon>
        <taxon>Thermotogati</taxon>
        <taxon>Deinococcota</taxon>
        <taxon>Deinococci</taxon>
        <taxon>Deinococcales</taxon>
        <taxon>Deinococcaceae</taxon>
        <taxon>Deinococcus</taxon>
    </lineage>
</organism>
<sequence length="227" mass="25363">MTLPTILAPYHGEWFEVRTAEQARLLSDPAALRMLEPFIGQERSAGHAAREAGVSVARLLYRVQQFLAAGVLREVRQERRAGRPIRIYAAPGGFHVPFHLTSFTDLEERVRIQTLPFDQLRNRAAARQLAHEGLSGRLIYRSGGDLHTETALPAGQTWAQRREQLTGGDYVGVFWLAHSDARWLQAQLDTLRLEVQRRAQPAGGGQPYLLQTAFLEVQPDEAGYGAS</sequence>
<dbReference type="SUPFAM" id="SSF46785">
    <property type="entry name" value="Winged helix' DNA-binding domain"/>
    <property type="match status" value="1"/>
</dbReference>
<dbReference type="KEGG" id="dsc:ABOD76_10225"/>
<dbReference type="RefSeq" id="WP_350244733.1">
    <property type="nucleotide sequence ID" value="NZ_CP158299.1"/>
</dbReference>
<dbReference type="InterPro" id="IPR036388">
    <property type="entry name" value="WH-like_DNA-bd_sf"/>
</dbReference>
<reference evidence="1" key="1">
    <citation type="submission" date="2024-06" db="EMBL/GenBank/DDBJ databases">
        <title>Draft Genome Sequence of Deinococcus sonorensis Type Strain KR-87, a Biofilm Producing Representative of the Genus Deinococcus.</title>
        <authorList>
            <person name="Boren L.S."/>
            <person name="Grosso R.A."/>
            <person name="Hugenberg-Cox A.N."/>
            <person name="Hill J.T.E."/>
            <person name="Albert C.M."/>
            <person name="Tuohy J.M."/>
        </authorList>
    </citation>
    <scope>NUCLEOTIDE SEQUENCE</scope>
    <source>
        <strain evidence="1">KR-87</strain>
    </source>
</reference>
<evidence type="ECO:0008006" key="2">
    <source>
        <dbReference type="Google" id="ProtNLM"/>
    </source>
</evidence>
<dbReference type="EMBL" id="CP158299">
    <property type="protein sequence ID" value="XBV86659.1"/>
    <property type="molecule type" value="Genomic_DNA"/>
</dbReference>
<dbReference type="InterPro" id="IPR036390">
    <property type="entry name" value="WH_DNA-bd_sf"/>
</dbReference>
<dbReference type="AlphaFoldDB" id="A0AAU7UDU3"/>
<gene>
    <name evidence="1" type="ORF">ABOD76_10225</name>
</gene>
<dbReference type="Gene3D" id="1.10.10.10">
    <property type="entry name" value="Winged helix-like DNA-binding domain superfamily/Winged helix DNA-binding domain"/>
    <property type="match status" value="1"/>
</dbReference>